<dbReference type="InterPro" id="IPR007813">
    <property type="entry name" value="PilN"/>
</dbReference>
<comment type="caution">
    <text evidence="1">The sequence shown here is derived from an EMBL/GenBank/DDBJ whole genome shotgun (WGS) entry which is preliminary data.</text>
</comment>
<dbReference type="Proteomes" id="UP000613266">
    <property type="component" value="Unassembled WGS sequence"/>
</dbReference>
<reference evidence="1" key="1">
    <citation type="submission" date="2020-12" db="EMBL/GenBank/DDBJ databases">
        <title>The genome sequence of Inhella sp. 1Y17.</title>
        <authorList>
            <person name="Liu Y."/>
        </authorList>
    </citation>
    <scope>NUCLEOTIDE SEQUENCE</scope>
    <source>
        <strain evidence="1">1Y17</strain>
    </source>
</reference>
<gene>
    <name evidence="1" type="ORF">I7X39_19085</name>
</gene>
<dbReference type="EMBL" id="JAEDAK010000017">
    <property type="protein sequence ID" value="MBH9579001.1"/>
    <property type="molecule type" value="Genomic_DNA"/>
</dbReference>
<protein>
    <submittedName>
        <fullName evidence="1">PilN domain-containing protein</fullName>
    </submittedName>
</protein>
<dbReference type="AlphaFoldDB" id="A0A931NI63"/>
<name>A0A931NI63_9BURK</name>
<proteinExistence type="predicted"/>
<organism evidence="1 2">
    <name type="scientific">Inhella proteolytica</name>
    <dbReference type="NCBI Taxonomy" id="2795029"/>
    <lineage>
        <taxon>Bacteria</taxon>
        <taxon>Pseudomonadati</taxon>
        <taxon>Pseudomonadota</taxon>
        <taxon>Betaproteobacteria</taxon>
        <taxon>Burkholderiales</taxon>
        <taxon>Sphaerotilaceae</taxon>
        <taxon>Inhella</taxon>
    </lineage>
</organism>
<dbReference type="RefSeq" id="WP_198112772.1">
    <property type="nucleotide sequence ID" value="NZ_JAEDAK010000017.1"/>
</dbReference>
<evidence type="ECO:0000313" key="1">
    <source>
        <dbReference type="EMBL" id="MBH9579001.1"/>
    </source>
</evidence>
<dbReference type="Pfam" id="PF05137">
    <property type="entry name" value="PilN"/>
    <property type="match status" value="1"/>
</dbReference>
<evidence type="ECO:0000313" key="2">
    <source>
        <dbReference type="Proteomes" id="UP000613266"/>
    </source>
</evidence>
<keyword evidence="2" id="KW-1185">Reference proteome</keyword>
<sequence length="193" mass="21454">MQHLNLFDASLRPERRWLNLPRLALAMSLLLALLWGASQWMAQRTRAQLERNAAAELQIRQLGQQAPAQAAAAQQQELDALRQRLAQARLFEVQLQSLPPSEAAPELLEALARAAGPEVWLTAAHWAAAEPRLELEGRLLDGRQLPAYLRRLEQQPAFKGQRFAQLSLGEPEAGGVQKFQLRSSSTSASGRAR</sequence>
<accession>A0A931NI63</accession>